<feature type="active site" description="Proton donor/acceptor" evidence="7">
    <location>
        <position position="429"/>
    </location>
</feature>
<evidence type="ECO:0000256" key="3">
    <source>
        <dbReference type="ARBA" id="ARBA00022679"/>
    </source>
</evidence>
<dbReference type="InterPro" id="IPR036366">
    <property type="entry name" value="PGBDSf"/>
</dbReference>
<feature type="active site" description="Nucleophile" evidence="7">
    <location>
        <position position="448"/>
    </location>
</feature>
<dbReference type="Gene3D" id="1.10.101.10">
    <property type="entry name" value="PGBD-like superfamily/PGBD"/>
    <property type="match status" value="1"/>
</dbReference>
<accession>A0ABW5ZBF2</accession>
<comment type="pathway">
    <text evidence="1 7">Cell wall biogenesis; peptidoglycan biosynthesis.</text>
</comment>
<sequence length="530" mass="61951">MKIITILLSIFLLISCKKGKNEAAFDNSIIRDTIHNVIIKPVAPELLADKSDSMKLYYQKADFHEIWYLDENRLALINEIKSSGSEGLDPMDYSLETIGNLEKKRTQLSDNEIAKYDILLTESFEKLALHLHKGKLNPKELYKDWDLQAKKIALSDLLIPAIKDQKVASIFEEIKPKHLVYRLLKRSLRELENYPNTPFKKIESKKDKIQLNDTLAEIVKIKKRLSYWGDFKNRDSVYTWKYDTLTFKAVKRFQKRHGLLEDGIIGKGTLSALNTTKEERKEQIIANLERWRWYPTNLGEQYLIVNLPEYMLNYVVNNDTIASHRIVVGTAKRKTPILTSKLSNFVFNPTWTIPPTIIKEDLTPSASKNRNYFPSRRLTIYDNKGSEVGPEDWNPARANSYRYVQKPGYNNSLGLVKFNFPNSHLVYLHDTNHRDYFVRNNRALSSGCVRVENPLVLVKQILVKENEKKWASSEIDSIIKEEKTKTVSLKESVNIYIFYWTSWIEKDQLQFRSDIYQLDKALYKKLRNRD</sequence>
<dbReference type="InterPro" id="IPR002477">
    <property type="entry name" value="Peptidoglycan-bd-like"/>
</dbReference>
<keyword evidence="4 7" id="KW-0133">Cell shape</keyword>
<comment type="caution">
    <text evidence="9">The sequence shown here is derived from an EMBL/GenBank/DDBJ whole genome shotgun (WGS) entry which is preliminary data.</text>
</comment>
<evidence type="ECO:0000256" key="5">
    <source>
        <dbReference type="ARBA" id="ARBA00022984"/>
    </source>
</evidence>
<dbReference type="PANTHER" id="PTHR41533">
    <property type="entry name" value="L,D-TRANSPEPTIDASE HI_1667-RELATED"/>
    <property type="match status" value="1"/>
</dbReference>
<evidence type="ECO:0000256" key="1">
    <source>
        <dbReference type="ARBA" id="ARBA00004752"/>
    </source>
</evidence>
<dbReference type="RefSeq" id="WP_379808942.1">
    <property type="nucleotide sequence ID" value="NZ_JBHUOL010000022.1"/>
</dbReference>
<dbReference type="InterPro" id="IPR052905">
    <property type="entry name" value="LD-transpeptidase_YkuD-like"/>
</dbReference>
<evidence type="ECO:0000313" key="9">
    <source>
        <dbReference type="EMBL" id="MFD2909942.1"/>
    </source>
</evidence>
<dbReference type="InterPro" id="IPR036365">
    <property type="entry name" value="PGBD-like_sf"/>
</dbReference>
<dbReference type="Proteomes" id="UP001597549">
    <property type="component" value="Unassembled WGS sequence"/>
</dbReference>
<dbReference type="PROSITE" id="PS51257">
    <property type="entry name" value="PROKAR_LIPOPROTEIN"/>
    <property type="match status" value="1"/>
</dbReference>
<proteinExistence type="inferred from homology"/>
<evidence type="ECO:0000259" key="8">
    <source>
        <dbReference type="PROSITE" id="PS52029"/>
    </source>
</evidence>
<name>A0ABW5ZBF2_9FLAO</name>
<protein>
    <submittedName>
        <fullName evidence="9">Murein L,D-transpeptidase</fullName>
    </submittedName>
</protein>
<keyword evidence="3" id="KW-0808">Transferase</keyword>
<evidence type="ECO:0000313" key="10">
    <source>
        <dbReference type="Proteomes" id="UP001597549"/>
    </source>
</evidence>
<dbReference type="Pfam" id="PF20142">
    <property type="entry name" value="Scaffold"/>
    <property type="match status" value="1"/>
</dbReference>
<keyword evidence="10" id="KW-1185">Reference proteome</keyword>
<dbReference type="InterPro" id="IPR005490">
    <property type="entry name" value="LD_TPept_cat_dom"/>
</dbReference>
<evidence type="ECO:0000256" key="4">
    <source>
        <dbReference type="ARBA" id="ARBA00022960"/>
    </source>
</evidence>
<dbReference type="SUPFAM" id="SSF47090">
    <property type="entry name" value="PGBD-like"/>
    <property type="match status" value="1"/>
</dbReference>
<evidence type="ECO:0000256" key="2">
    <source>
        <dbReference type="ARBA" id="ARBA00005992"/>
    </source>
</evidence>
<keyword evidence="5 7" id="KW-0573">Peptidoglycan synthesis</keyword>
<dbReference type="PROSITE" id="PS52029">
    <property type="entry name" value="LD_TPASE"/>
    <property type="match status" value="1"/>
</dbReference>
<organism evidence="9 10">
    <name type="scientific">Flavobacterium ardleyense</name>
    <dbReference type="NCBI Taxonomy" id="2038737"/>
    <lineage>
        <taxon>Bacteria</taxon>
        <taxon>Pseudomonadati</taxon>
        <taxon>Bacteroidota</taxon>
        <taxon>Flavobacteriia</taxon>
        <taxon>Flavobacteriales</taxon>
        <taxon>Flavobacteriaceae</taxon>
        <taxon>Flavobacterium</taxon>
    </lineage>
</organism>
<feature type="domain" description="L,D-TPase catalytic" evidence="8">
    <location>
        <begin position="301"/>
        <end position="478"/>
    </location>
</feature>
<dbReference type="Pfam" id="PF01471">
    <property type="entry name" value="PG_binding_1"/>
    <property type="match status" value="1"/>
</dbReference>
<dbReference type="Gene3D" id="2.40.440.10">
    <property type="entry name" value="L,D-transpeptidase catalytic domain-like"/>
    <property type="match status" value="1"/>
</dbReference>
<keyword evidence="6 7" id="KW-0961">Cell wall biogenesis/degradation</keyword>
<reference evidence="10" key="1">
    <citation type="journal article" date="2019" name="Int. J. Syst. Evol. Microbiol.">
        <title>The Global Catalogue of Microorganisms (GCM) 10K type strain sequencing project: providing services to taxonomists for standard genome sequencing and annotation.</title>
        <authorList>
            <consortium name="The Broad Institute Genomics Platform"/>
            <consortium name="The Broad Institute Genome Sequencing Center for Infectious Disease"/>
            <person name="Wu L."/>
            <person name="Ma J."/>
        </authorList>
    </citation>
    <scope>NUCLEOTIDE SEQUENCE [LARGE SCALE GENOMIC DNA]</scope>
    <source>
        <strain evidence="10">KCTC 52644</strain>
    </source>
</reference>
<dbReference type="PANTHER" id="PTHR41533:SF2">
    <property type="entry name" value="BLR7131 PROTEIN"/>
    <property type="match status" value="1"/>
</dbReference>
<gene>
    <name evidence="9" type="ORF">ACFSX9_14490</name>
</gene>
<dbReference type="Pfam" id="PF03734">
    <property type="entry name" value="YkuD"/>
    <property type="match status" value="1"/>
</dbReference>
<dbReference type="CDD" id="cd16913">
    <property type="entry name" value="YkuD_like"/>
    <property type="match status" value="1"/>
</dbReference>
<dbReference type="SUPFAM" id="SSF141523">
    <property type="entry name" value="L,D-transpeptidase catalytic domain-like"/>
    <property type="match status" value="1"/>
</dbReference>
<comment type="similarity">
    <text evidence="2">Belongs to the YkuD family.</text>
</comment>
<evidence type="ECO:0000256" key="6">
    <source>
        <dbReference type="ARBA" id="ARBA00023316"/>
    </source>
</evidence>
<dbReference type="InterPro" id="IPR045380">
    <property type="entry name" value="LD_TPept_scaffold_dom"/>
</dbReference>
<dbReference type="InterPro" id="IPR038063">
    <property type="entry name" value="Transpep_catalytic_dom"/>
</dbReference>
<dbReference type="EMBL" id="JBHUOL010000022">
    <property type="protein sequence ID" value="MFD2909942.1"/>
    <property type="molecule type" value="Genomic_DNA"/>
</dbReference>
<evidence type="ECO:0000256" key="7">
    <source>
        <dbReference type="PROSITE-ProRule" id="PRU01373"/>
    </source>
</evidence>